<organism evidence="1 2">
    <name type="scientific">Aegilops tauschii subsp. strangulata</name>
    <name type="common">Goatgrass</name>
    <dbReference type="NCBI Taxonomy" id="200361"/>
    <lineage>
        <taxon>Eukaryota</taxon>
        <taxon>Viridiplantae</taxon>
        <taxon>Streptophyta</taxon>
        <taxon>Embryophyta</taxon>
        <taxon>Tracheophyta</taxon>
        <taxon>Spermatophyta</taxon>
        <taxon>Magnoliopsida</taxon>
        <taxon>Liliopsida</taxon>
        <taxon>Poales</taxon>
        <taxon>Poaceae</taxon>
        <taxon>BOP clade</taxon>
        <taxon>Pooideae</taxon>
        <taxon>Triticodae</taxon>
        <taxon>Triticeae</taxon>
        <taxon>Triticinae</taxon>
        <taxon>Aegilops</taxon>
    </lineage>
</organism>
<reference evidence="2" key="2">
    <citation type="journal article" date="2017" name="Nat. Plants">
        <title>The Aegilops tauschii genome reveals multiple impacts of transposons.</title>
        <authorList>
            <person name="Zhao G."/>
            <person name="Zou C."/>
            <person name="Li K."/>
            <person name="Wang K."/>
            <person name="Li T."/>
            <person name="Gao L."/>
            <person name="Zhang X."/>
            <person name="Wang H."/>
            <person name="Yang Z."/>
            <person name="Liu X."/>
            <person name="Jiang W."/>
            <person name="Mao L."/>
            <person name="Kong X."/>
            <person name="Jiao Y."/>
            <person name="Jia J."/>
        </authorList>
    </citation>
    <scope>NUCLEOTIDE SEQUENCE [LARGE SCALE GENOMIC DNA]</scope>
    <source>
        <strain evidence="2">cv. AL8/78</strain>
    </source>
</reference>
<proteinExistence type="predicted"/>
<accession>A0A453QVM6</accession>
<reference evidence="1" key="3">
    <citation type="journal article" date="2017" name="Nature">
        <title>Genome sequence of the progenitor of the wheat D genome Aegilops tauschii.</title>
        <authorList>
            <person name="Luo M.C."/>
            <person name="Gu Y.Q."/>
            <person name="Puiu D."/>
            <person name="Wang H."/>
            <person name="Twardziok S.O."/>
            <person name="Deal K.R."/>
            <person name="Huo N."/>
            <person name="Zhu T."/>
            <person name="Wang L."/>
            <person name="Wang Y."/>
            <person name="McGuire P.E."/>
            <person name="Liu S."/>
            <person name="Long H."/>
            <person name="Ramasamy R.K."/>
            <person name="Rodriguez J.C."/>
            <person name="Van S.L."/>
            <person name="Yuan L."/>
            <person name="Wang Z."/>
            <person name="Xia Z."/>
            <person name="Xiao L."/>
            <person name="Anderson O.D."/>
            <person name="Ouyang S."/>
            <person name="Liang Y."/>
            <person name="Zimin A.V."/>
            <person name="Pertea G."/>
            <person name="Qi P."/>
            <person name="Bennetzen J.L."/>
            <person name="Dai X."/>
            <person name="Dawson M.W."/>
            <person name="Muller H.G."/>
            <person name="Kugler K."/>
            <person name="Rivarola-Duarte L."/>
            <person name="Spannagl M."/>
            <person name="Mayer K.F.X."/>
            <person name="Lu F.H."/>
            <person name="Bevan M.W."/>
            <person name="Leroy P."/>
            <person name="Li P."/>
            <person name="You F.M."/>
            <person name="Sun Q."/>
            <person name="Liu Z."/>
            <person name="Lyons E."/>
            <person name="Wicker T."/>
            <person name="Salzberg S.L."/>
            <person name="Devos K.M."/>
            <person name="Dvorak J."/>
        </authorList>
    </citation>
    <scope>NUCLEOTIDE SEQUENCE [LARGE SCALE GENOMIC DNA]</scope>
    <source>
        <strain evidence="1">cv. AL8/78</strain>
    </source>
</reference>
<dbReference type="Proteomes" id="UP000015105">
    <property type="component" value="Chromosome 7D"/>
</dbReference>
<keyword evidence="2" id="KW-1185">Reference proteome</keyword>
<dbReference type="EnsemblPlants" id="AET7Gv20340100.22">
    <property type="protein sequence ID" value="AET7Gv20340100.22"/>
    <property type="gene ID" value="AET7Gv20340100"/>
</dbReference>
<protein>
    <submittedName>
        <fullName evidence="1">Uncharacterized protein</fullName>
    </submittedName>
</protein>
<reference evidence="1" key="5">
    <citation type="journal article" date="2021" name="G3 (Bethesda)">
        <title>Aegilops tauschii genome assembly Aet v5.0 features greater sequence contiguity and improved annotation.</title>
        <authorList>
            <person name="Wang L."/>
            <person name="Zhu T."/>
            <person name="Rodriguez J.C."/>
            <person name="Deal K.R."/>
            <person name="Dubcovsky J."/>
            <person name="McGuire P.E."/>
            <person name="Lux T."/>
            <person name="Spannagl M."/>
            <person name="Mayer K.F.X."/>
            <person name="Baldrich P."/>
            <person name="Meyers B.C."/>
            <person name="Huo N."/>
            <person name="Gu Y.Q."/>
            <person name="Zhou H."/>
            <person name="Devos K.M."/>
            <person name="Bennetzen J.L."/>
            <person name="Unver T."/>
            <person name="Budak H."/>
            <person name="Gulick P.J."/>
            <person name="Galiba G."/>
            <person name="Kalapos B."/>
            <person name="Nelson D.R."/>
            <person name="Li P."/>
            <person name="You F.M."/>
            <person name="Luo M.C."/>
            <person name="Dvorak J."/>
        </authorList>
    </citation>
    <scope>NUCLEOTIDE SEQUENCE [LARGE SCALE GENOMIC DNA]</scope>
    <source>
        <strain evidence="1">cv. AL8/78</strain>
    </source>
</reference>
<evidence type="ECO:0000313" key="1">
    <source>
        <dbReference type="EnsemblPlants" id="AET7Gv20340100.22"/>
    </source>
</evidence>
<evidence type="ECO:0000313" key="2">
    <source>
        <dbReference type="Proteomes" id="UP000015105"/>
    </source>
</evidence>
<sequence>MKPNAVSLRNQLHIFGRLTICSSQAVLEYFLRRGMLPSAFL</sequence>
<dbReference type="Gramene" id="AET7Gv20340100.22">
    <property type="protein sequence ID" value="AET7Gv20340100.22"/>
    <property type="gene ID" value="AET7Gv20340100"/>
</dbReference>
<dbReference type="AlphaFoldDB" id="A0A453QVM6"/>
<reference evidence="2" key="1">
    <citation type="journal article" date="2014" name="Science">
        <title>Ancient hybridizations among the ancestral genomes of bread wheat.</title>
        <authorList>
            <consortium name="International Wheat Genome Sequencing Consortium,"/>
            <person name="Marcussen T."/>
            <person name="Sandve S.R."/>
            <person name="Heier L."/>
            <person name="Spannagl M."/>
            <person name="Pfeifer M."/>
            <person name="Jakobsen K.S."/>
            <person name="Wulff B.B."/>
            <person name="Steuernagel B."/>
            <person name="Mayer K.F."/>
            <person name="Olsen O.A."/>
        </authorList>
    </citation>
    <scope>NUCLEOTIDE SEQUENCE [LARGE SCALE GENOMIC DNA]</scope>
    <source>
        <strain evidence="2">cv. AL8/78</strain>
    </source>
</reference>
<name>A0A453QVM6_AEGTS</name>
<reference evidence="1" key="4">
    <citation type="submission" date="2019-03" db="UniProtKB">
        <authorList>
            <consortium name="EnsemblPlants"/>
        </authorList>
    </citation>
    <scope>IDENTIFICATION</scope>
</reference>